<comment type="caution">
    <text evidence="2">The sequence shown here is derived from an EMBL/GenBank/DDBJ whole genome shotgun (WGS) entry which is preliminary data.</text>
</comment>
<feature type="region of interest" description="Disordered" evidence="1">
    <location>
        <begin position="628"/>
        <end position="678"/>
    </location>
</feature>
<organism evidence="2 3">
    <name type="scientific">Chaetoceros tenuissimus</name>
    <dbReference type="NCBI Taxonomy" id="426638"/>
    <lineage>
        <taxon>Eukaryota</taxon>
        <taxon>Sar</taxon>
        <taxon>Stramenopiles</taxon>
        <taxon>Ochrophyta</taxon>
        <taxon>Bacillariophyta</taxon>
        <taxon>Coscinodiscophyceae</taxon>
        <taxon>Chaetocerotophycidae</taxon>
        <taxon>Chaetocerotales</taxon>
        <taxon>Chaetocerotaceae</taxon>
        <taxon>Chaetoceros</taxon>
    </lineage>
</organism>
<proteinExistence type="predicted"/>
<feature type="compositionally biased region" description="Polar residues" evidence="1">
    <location>
        <begin position="641"/>
        <end position="656"/>
    </location>
</feature>
<keyword evidence="3" id="KW-1185">Reference proteome</keyword>
<evidence type="ECO:0000256" key="1">
    <source>
        <dbReference type="SAM" id="MobiDB-lite"/>
    </source>
</evidence>
<evidence type="ECO:0000313" key="2">
    <source>
        <dbReference type="EMBL" id="GFH54483.1"/>
    </source>
</evidence>
<dbReference type="EMBL" id="BLLK01000047">
    <property type="protein sequence ID" value="GFH54483.1"/>
    <property type="molecule type" value="Genomic_DNA"/>
</dbReference>
<name>A0AAD3H921_9STRA</name>
<accession>A0AAD3H921</accession>
<feature type="compositionally biased region" description="Polar residues" evidence="1">
    <location>
        <begin position="718"/>
        <end position="733"/>
    </location>
</feature>
<dbReference type="Proteomes" id="UP001054902">
    <property type="component" value="Unassembled WGS sequence"/>
</dbReference>
<reference evidence="2 3" key="1">
    <citation type="journal article" date="2021" name="Sci. Rep.">
        <title>The genome of the diatom Chaetoceros tenuissimus carries an ancient integrated fragment of an extant virus.</title>
        <authorList>
            <person name="Hongo Y."/>
            <person name="Kimura K."/>
            <person name="Takaki Y."/>
            <person name="Yoshida Y."/>
            <person name="Baba S."/>
            <person name="Kobayashi G."/>
            <person name="Nagasaki K."/>
            <person name="Hano T."/>
            <person name="Tomaru Y."/>
        </authorList>
    </citation>
    <scope>NUCLEOTIDE SEQUENCE [LARGE SCALE GENOMIC DNA]</scope>
    <source>
        <strain evidence="2 3">NIES-3715</strain>
    </source>
</reference>
<evidence type="ECO:0000313" key="3">
    <source>
        <dbReference type="Proteomes" id="UP001054902"/>
    </source>
</evidence>
<dbReference type="AlphaFoldDB" id="A0AAD3H921"/>
<feature type="region of interest" description="Disordered" evidence="1">
    <location>
        <begin position="200"/>
        <end position="226"/>
    </location>
</feature>
<protein>
    <submittedName>
        <fullName evidence="2">Uncharacterized protein</fullName>
    </submittedName>
</protein>
<feature type="region of interest" description="Disordered" evidence="1">
    <location>
        <begin position="458"/>
        <end position="520"/>
    </location>
</feature>
<gene>
    <name evidence="2" type="ORF">CTEN210_10959</name>
</gene>
<sequence length="750" mass="84102">MDLHSVHPHCNRVDCIISSVEAMTTEIALEPGIVKSNPELHKNMSDKESTNTLLTAASSSNQMATEEDPLAHPEAINIVQQSDTTFVEDEETNNLSTFSIHHPLPCRNLCGAFDKMTEKIEEQLLLSHDEDDIRSPNGIEQFQSKDQYQYNIDLPKFDLHHDLRLDLSQSVIDRCSMYSVIHGINREVQDMAAHDENCHADTTGEEESPLVEAVNGKPKPSQKKTGPELELAVLDEEKFLLAVIASRNQEEMMIRDCPKTFAEAIGESDGTVVTDEGTSQTDNVLSVVSASRTQLWKPSRSWWEAKSGKNPWIEPALHNKRWRYLWPLIYYHKFLAKCVKKLKRNQVDVKTSLNPVSAFLREEVCAVSDHLASVSRFDSDTWMNALPHFQGWTHAEMDEEQEPLLRLIVKQLPLKNIKKSKEYVEGPQYRKVIDESFSKAMVKAKEQLKSGGGEYQVGEKKYISSGPNQSQRRLVGVTRPTGRRPPRAGRGGNKPPRSNTNKNHSRHHRNQYPPSEVNMSMSSMHSMYGYDPSFHQLNQSMGYMPPPPPPEFYGHPHMPHYGYHDHSMLDQSGYFPPAQWGIPPQPYNMNQNPGQEMSVDGASNHGEDNMSQCSDMNPVAPAVSLSFLDPNTSRIGDPKTPSKSYRGQQQNPSSPYWNHLVNGVPGLGSPPGAANSPQHYMHFGKPQFMNPQGHGGMMPPSPATAFGASGYFTHRIGKTNSYQSNQDSHSQTESISISSPDADEKENSVE</sequence>
<feature type="region of interest" description="Disordered" evidence="1">
    <location>
        <begin position="717"/>
        <end position="750"/>
    </location>
</feature>